<comment type="caution">
    <text evidence="6">The sequence shown here is derived from an EMBL/GenBank/DDBJ whole genome shotgun (WGS) entry which is preliminary data.</text>
</comment>
<feature type="binding site" evidence="4">
    <location>
        <begin position="15"/>
        <end position="19"/>
    </location>
    <ligand>
        <name>ATP</name>
        <dbReference type="ChEBI" id="CHEBI:30616"/>
    </ligand>
</feature>
<evidence type="ECO:0000256" key="3">
    <source>
        <dbReference type="ARBA" id="ARBA00022840"/>
    </source>
</evidence>
<dbReference type="InterPro" id="IPR037171">
    <property type="entry name" value="NagB/RpiA_transferase-like"/>
</dbReference>
<dbReference type="Proteomes" id="UP000295304">
    <property type="component" value="Unassembled WGS sequence"/>
</dbReference>
<feature type="binding site" evidence="4">
    <location>
        <begin position="146"/>
        <end position="154"/>
    </location>
    <ligand>
        <name>ATP</name>
        <dbReference type="ChEBI" id="CHEBI:30616"/>
    </ligand>
</feature>
<evidence type="ECO:0000256" key="2">
    <source>
        <dbReference type="ARBA" id="ARBA00022741"/>
    </source>
</evidence>
<dbReference type="Gene3D" id="3.40.50.10420">
    <property type="entry name" value="NagB/RpiA/CoA transferase-like"/>
    <property type="match status" value="1"/>
</dbReference>
<gene>
    <name evidence="6" type="ORF">EDD55_104236</name>
</gene>
<dbReference type="GO" id="GO:0046872">
    <property type="term" value="F:metal ion binding"/>
    <property type="evidence" value="ECO:0007669"/>
    <property type="project" value="UniProtKB-KW"/>
</dbReference>
<evidence type="ECO:0000313" key="6">
    <source>
        <dbReference type="EMBL" id="TCS63142.1"/>
    </source>
</evidence>
<keyword evidence="6" id="KW-0436">Ligase</keyword>
<dbReference type="PANTHER" id="PTHR23407:SF1">
    <property type="entry name" value="5-FORMYLTETRAHYDROFOLATE CYCLO-LIGASE"/>
    <property type="match status" value="1"/>
</dbReference>
<dbReference type="GO" id="GO:0009396">
    <property type="term" value="P:folic acid-containing compound biosynthetic process"/>
    <property type="evidence" value="ECO:0007669"/>
    <property type="project" value="TreeGrafter"/>
</dbReference>
<evidence type="ECO:0000256" key="1">
    <source>
        <dbReference type="ARBA" id="ARBA00010638"/>
    </source>
</evidence>
<feature type="binding site" evidence="4">
    <location>
        <position position="71"/>
    </location>
    <ligand>
        <name>substrate</name>
    </ligand>
</feature>
<keyword evidence="3 4" id="KW-0067">ATP-binding</keyword>
<accession>A0A4R3JBQ3</accession>
<dbReference type="NCBIfam" id="TIGR02727">
    <property type="entry name" value="MTHFS_bact"/>
    <property type="match status" value="1"/>
</dbReference>
<sequence>MTLGDASPSPLDAAKTLLRAQARARREEIAPDARARASRRLCARFLAMMADGVIPLRTGESIGGYWPMGAEVDLRSLYERLAKRGHFLALARVRTRDAPLEFRRWRPGDPLETGVYGTSHPLDGAPLVFPRLVLAPLLAFDRLGGRLGYGGGYYDRTLEKDRKTGDITAVGVAFSAQEVARVPVDRRDQPLDWIVTEKEAIQKP</sequence>
<dbReference type="PANTHER" id="PTHR23407">
    <property type="entry name" value="ATPASE INHIBITOR/5-FORMYLTETRAHYDROFOLATE CYCLO-LIGASE"/>
    <property type="match status" value="1"/>
</dbReference>
<evidence type="ECO:0000256" key="5">
    <source>
        <dbReference type="RuleBase" id="RU361279"/>
    </source>
</evidence>
<dbReference type="SUPFAM" id="SSF100950">
    <property type="entry name" value="NagB/RpiA/CoA transferase-like"/>
    <property type="match status" value="1"/>
</dbReference>
<name>A0A4R3JBQ3_9PROT</name>
<keyword evidence="2 4" id="KW-0547">Nucleotide-binding</keyword>
<dbReference type="GO" id="GO:0035999">
    <property type="term" value="P:tetrahydrofolate interconversion"/>
    <property type="evidence" value="ECO:0007669"/>
    <property type="project" value="TreeGrafter"/>
</dbReference>
<evidence type="ECO:0000256" key="4">
    <source>
        <dbReference type="PIRSR" id="PIRSR006806-1"/>
    </source>
</evidence>
<comment type="similarity">
    <text evidence="1 5">Belongs to the 5-formyltetrahydrofolate cyclo-ligase family.</text>
</comment>
<dbReference type="GO" id="GO:0030272">
    <property type="term" value="F:5-formyltetrahydrofolate cyclo-ligase activity"/>
    <property type="evidence" value="ECO:0007669"/>
    <property type="project" value="UniProtKB-EC"/>
</dbReference>
<protein>
    <recommendedName>
        <fullName evidence="5">5-formyltetrahydrofolate cyclo-ligase</fullName>
        <ecNumber evidence="5">6.3.3.2</ecNumber>
    </recommendedName>
</protein>
<dbReference type="InterPro" id="IPR024185">
    <property type="entry name" value="FTHF_cligase-like_sf"/>
</dbReference>
<dbReference type="AlphaFoldDB" id="A0A4R3JBQ3"/>
<comment type="catalytic activity">
    <reaction evidence="5">
        <text>(6S)-5-formyl-5,6,7,8-tetrahydrofolate + ATP = (6R)-5,10-methenyltetrahydrofolate + ADP + phosphate</text>
        <dbReference type="Rhea" id="RHEA:10488"/>
        <dbReference type="ChEBI" id="CHEBI:30616"/>
        <dbReference type="ChEBI" id="CHEBI:43474"/>
        <dbReference type="ChEBI" id="CHEBI:57455"/>
        <dbReference type="ChEBI" id="CHEBI:57457"/>
        <dbReference type="ChEBI" id="CHEBI:456216"/>
        <dbReference type="EC" id="6.3.3.2"/>
    </reaction>
</comment>
<dbReference type="InterPro" id="IPR002698">
    <property type="entry name" value="FTHF_cligase"/>
</dbReference>
<dbReference type="GO" id="GO:0005524">
    <property type="term" value="F:ATP binding"/>
    <property type="evidence" value="ECO:0007669"/>
    <property type="project" value="UniProtKB-KW"/>
</dbReference>
<keyword evidence="5" id="KW-0479">Metal-binding</keyword>
<dbReference type="RefSeq" id="WP_243644754.1">
    <property type="nucleotide sequence ID" value="NZ_CP119676.1"/>
</dbReference>
<organism evidence="6 7">
    <name type="scientific">Varunaivibrio sulfuroxidans</name>
    <dbReference type="NCBI Taxonomy" id="1773489"/>
    <lineage>
        <taxon>Bacteria</taxon>
        <taxon>Pseudomonadati</taxon>
        <taxon>Pseudomonadota</taxon>
        <taxon>Alphaproteobacteria</taxon>
        <taxon>Rhodospirillales</taxon>
        <taxon>Magnetovibrionaceae</taxon>
        <taxon>Varunaivibrio</taxon>
    </lineage>
</organism>
<proteinExistence type="inferred from homology"/>
<dbReference type="Pfam" id="PF01812">
    <property type="entry name" value="5-FTHF_cyc-lig"/>
    <property type="match status" value="1"/>
</dbReference>
<dbReference type="EC" id="6.3.3.2" evidence="5"/>
<comment type="cofactor">
    <cofactor evidence="5">
        <name>Mg(2+)</name>
        <dbReference type="ChEBI" id="CHEBI:18420"/>
    </cofactor>
</comment>
<keyword evidence="7" id="KW-1185">Reference proteome</keyword>
<dbReference type="EMBL" id="SLZW01000004">
    <property type="protein sequence ID" value="TCS63142.1"/>
    <property type="molecule type" value="Genomic_DNA"/>
</dbReference>
<dbReference type="PIRSF" id="PIRSF006806">
    <property type="entry name" value="FTHF_cligase"/>
    <property type="match status" value="1"/>
</dbReference>
<keyword evidence="5" id="KW-0460">Magnesium</keyword>
<evidence type="ECO:0000313" key="7">
    <source>
        <dbReference type="Proteomes" id="UP000295304"/>
    </source>
</evidence>
<reference evidence="6 7" key="1">
    <citation type="submission" date="2019-03" db="EMBL/GenBank/DDBJ databases">
        <title>Genomic Encyclopedia of Type Strains, Phase IV (KMG-IV): sequencing the most valuable type-strain genomes for metagenomic binning, comparative biology and taxonomic classification.</title>
        <authorList>
            <person name="Goeker M."/>
        </authorList>
    </citation>
    <scope>NUCLEOTIDE SEQUENCE [LARGE SCALE GENOMIC DNA]</scope>
    <source>
        <strain evidence="6 7">DSM 101688</strain>
    </source>
</reference>